<dbReference type="RefSeq" id="WP_115772700.1">
    <property type="nucleotide sequence ID" value="NZ_PIOC01000012.1"/>
</dbReference>
<dbReference type="Proteomes" id="UP000257143">
    <property type="component" value="Unassembled WGS sequence"/>
</dbReference>
<dbReference type="OrthoDB" id="9803913at2"/>
<feature type="short sequence motif" description="DEAH box" evidence="8">
    <location>
        <begin position="464"/>
        <end position="467"/>
    </location>
</feature>
<dbReference type="EMBL" id="PIOC01000012">
    <property type="protein sequence ID" value="RDW19625.1"/>
    <property type="molecule type" value="Genomic_DNA"/>
</dbReference>
<dbReference type="AlphaFoldDB" id="A0A3D8PXK8"/>
<evidence type="ECO:0000256" key="4">
    <source>
        <dbReference type="ARBA" id="ARBA00022801"/>
    </source>
</evidence>
<feature type="domain" description="Helicase ATP-binding" evidence="10">
    <location>
        <begin position="249"/>
        <end position="528"/>
    </location>
</feature>
<dbReference type="GO" id="GO:0043139">
    <property type="term" value="F:5'-3' DNA helicase activity"/>
    <property type="evidence" value="ECO:0007669"/>
    <property type="project" value="UniProtKB-EC"/>
</dbReference>
<evidence type="ECO:0000256" key="7">
    <source>
        <dbReference type="ARBA" id="ARBA00048954"/>
    </source>
</evidence>
<dbReference type="GO" id="GO:0003887">
    <property type="term" value="F:DNA-directed DNA polymerase activity"/>
    <property type="evidence" value="ECO:0007669"/>
    <property type="project" value="InterPro"/>
</dbReference>
<dbReference type="SMART" id="SM00479">
    <property type="entry name" value="EXOIII"/>
    <property type="match status" value="1"/>
</dbReference>
<dbReference type="NCBIfam" id="TIGR01407">
    <property type="entry name" value="dinG_rel"/>
    <property type="match status" value="1"/>
</dbReference>
<comment type="catalytic activity">
    <reaction evidence="7">
        <text>ATP + H2O = ADP + phosphate + H(+)</text>
        <dbReference type="Rhea" id="RHEA:13065"/>
        <dbReference type="ChEBI" id="CHEBI:15377"/>
        <dbReference type="ChEBI" id="CHEBI:15378"/>
        <dbReference type="ChEBI" id="CHEBI:30616"/>
        <dbReference type="ChEBI" id="CHEBI:43474"/>
        <dbReference type="ChEBI" id="CHEBI:456216"/>
        <dbReference type="EC" id="5.6.2.3"/>
    </reaction>
</comment>
<comment type="similarity">
    <text evidence="8 9">Belongs to the helicase family. DinG subfamily. Type 2 sub-subfamily.</text>
</comment>
<dbReference type="NCBIfam" id="NF005981">
    <property type="entry name" value="PRK08074.1"/>
    <property type="match status" value="1"/>
</dbReference>
<evidence type="ECO:0000313" key="12">
    <source>
        <dbReference type="Proteomes" id="UP000257143"/>
    </source>
</evidence>
<dbReference type="GO" id="GO:0008408">
    <property type="term" value="F:3'-5' exonuclease activity"/>
    <property type="evidence" value="ECO:0007669"/>
    <property type="project" value="UniProtKB-UniRule"/>
</dbReference>
<dbReference type="PROSITE" id="PS51193">
    <property type="entry name" value="HELICASE_ATP_BIND_2"/>
    <property type="match status" value="1"/>
</dbReference>
<dbReference type="InterPro" id="IPR027417">
    <property type="entry name" value="P-loop_NTPase"/>
</dbReference>
<evidence type="ECO:0000256" key="3">
    <source>
        <dbReference type="ARBA" id="ARBA00022741"/>
    </source>
</evidence>
<dbReference type="HAMAP" id="MF_02206">
    <property type="entry name" value="DinG_exonucl"/>
    <property type="match status" value="1"/>
</dbReference>
<comment type="cofactor">
    <cofactor evidence="1">
        <name>[4Fe-4S] cluster</name>
        <dbReference type="ChEBI" id="CHEBI:49883"/>
    </cofactor>
</comment>
<keyword evidence="4 8" id="KW-0378">Hydrolase</keyword>
<dbReference type="InterPro" id="IPR011545">
    <property type="entry name" value="DEAD/DEAH_box_helicase_dom"/>
</dbReference>
<evidence type="ECO:0000256" key="9">
    <source>
        <dbReference type="RuleBase" id="RU364106"/>
    </source>
</evidence>
<dbReference type="SMART" id="SM00487">
    <property type="entry name" value="DEXDc"/>
    <property type="match status" value="1"/>
</dbReference>
<dbReference type="EC" id="3.1.-.-" evidence="8 9"/>
<dbReference type="InterPro" id="IPR045028">
    <property type="entry name" value="DinG/Rad3-like"/>
</dbReference>
<dbReference type="InterPro" id="IPR006555">
    <property type="entry name" value="ATP-dep_Helicase_C"/>
</dbReference>
<reference evidence="12" key="1">
    <citation type="submission" date="2017-11" db="EMBL/GenBank/DDBJ databases">
        <authorList>
            <person name="Zhu W."/>
        </authorList>
    </citation>
    <scope>NUCLEOTIDE SEQUENCE [LARGE SCALE GENOMIC DNA]</scope>
    <source>
        <strain evidence="12">CAU 1183</strain>
    </source>
</reference>
<dbReference type="InterPro" id="IPR012337">
    <property type="entry name" value="RNaseH-like_sf"/>
</dbReference>
<sequence>MKKYVVIDLETTGHSPTKDDKIIDVGIVVIKNNQIIETKTTLFNPNQSIPPFITNLTGISDDDVKDAPFFHEKADEIISIFQDSYLIAHNVPFDLGFLNAELMNNDKQILHNSVIDTVELSRILFPKAPGYKLVQLAEYLNIVHDDPHRALSDAYVTAKLFLKLAEKINTLPYETITHLLTLEKMLKSDLHELLLERQQALAFSTNENEQIMSFNGIAFKQIEDTTVDTNEALPSFGEYLDDIFEETGSIKQYMKNYEPRPGQRQMSETIFDSFQTKNHALIEAETGTGKSLAYLIPTIYEAVKTRERIVISTYTTQLQTQLLDEELPLIQKLIGFPFKAALLKGKNHYISLEKFAHELNSNPHENYDITLTKAMILIWLTETETGDIDELHLSSSGYLFYKRISTDAEGMIDAYSPWFSKSYYQKARKKAQQADIIITNHALLCTDMFNDYQFLPTYHRVIIDEAHHIEDTASHHYGLKLDNINMLYILNQIGISDEAKLFGKFLAKYSFDQKEVPLEKWDSILADTKYEIDTLFQTLYKYVIAQQKNNKSLSDIGRIQYRFDFAKEESKKWNVIKEMVTRLTFFLRDLIHILAIVEQHFDKDAPLDKHDKDDLHGITKLLQTFIDHLEQLFLLEDIIPQVRWVEIDTKSPKNAVYLYCEPTDVSQLLATDFFDKKDSVILTSATLTMNNSFTFIQDRLGIPSDRLVTKKFSSPFTYQNQVQLMIPNDFPDINYGDTDDFIYATCEAILSLAEITDGRMLVLFTSYDMLRKSYHLLKEIIDTNKYVLIGQGISSGSRARLKKNFQTFDQAILLGTSSFWEGVDIPGDDLSCLVIVRLPFQPPAHPVYEAKSNYLKENGKNAFMELSLPNAVIRFKQGFGRLIRSTSDRGIVFVCDARIMKARYGRHFINSIPEVPITFDSTQTLMSKAEEWF</sequence>
<dbReference type="GO" id="GO:0003677">
    <property type="term" value="F:DNA binding"/>
    <property type="evidence" value="ECO:0007669"/>
    <property type="project" value="InterPro"/>
</dbReference>
<keyword evidence="6 8" id="KW-0067">ATP-binding</keyword>
<name>A0A3D8PXK8_9BACI</name>
<proteinExistence type="inferred from homology"/>
<protein>
    <recommendedName>
        <fullName evidence="8 9">3'-5' exonuclease DinG</fullName>
        <ecNumber evidence="8 9">3.1.-.-</ecNumber>
    </recommendedName>
</protein>
<dbReference type="InterPro" id="IPR014013">
    <property type="entry name" value="Helic_SF1/SF2_ATP-bd_DinG/Rad3"/>
</dbReference>
<dbReference type="Pfam" id="PF13307">
    <property type="entry name" value="Helicase_C_2"/>
    <property type="match status" value="1"/>
</dbReference>
<dbReference type="GO" id="GO:0016887">
    <property type="term" value="F:ATP hydrolysis activity"/>
    <property type="evidence" value="ECO:0007669"/>
    <property type="project" value="RHEA"/>
</dbReference>
<accession>A0A3D8PXK8</accession>
<dbReference type="PANTHER" id="PTHR11472">
    <property type="entry name" value="DNA REPAIR DEAD HELICASE RAD3/XP-D SUBFAMILY MEMBER"/>
    <property type="match status" value="1"/>
</dbReference>
<gene>
    <name evidence="8 9" type="primary">dinG</name>
    <name evidence="11" type="ORF">CWR48_07860</name>
</gene>
<evidence type="ECO:0000256" key="5">
    <source>
        <dbReference type="ARBA" id="ARBA00022839"/>
    </source>
</evidence>
<evidence type="ECO:0000256" key="6">
    <source>
        <dbReference type="ARBA" id="ARBA00022840"/>
    </source>
</evidence>
<dbReference type="InterPro" id="IPR013520">
    <property type="entry name" value="Ribonucl_H"/>
</dbReference>
<dbReference type="InterPro" id="IPR036397">
    <property type="entry name" value="RNaseH_sf"/>
</dbReference>
<keyword evidence="3 8" id="KW-0547">Nucleotide-binding</keyword>
<keyword evidence="12" id="KW-1185">Reference proteome</keyword>
<dbReference type="Pfam" id="PF00270">
    <property type="entry name" value="DEAD"/>
    <property type="match status" value="1"/>
</dbReference>
<keyword evidence="11" id="KW-0347">Helicase</keyword>
<dbReference type="NCBIfam" id="TIGR00573">
    <property type="entry name" value="dnaq"/>
    <property type="match status" value="1"/>
</dbReference>
<dbReference type="InterPro" id="IPR014001">
    <property type="entry name" value="Helicase_ATP-bd"/>
</dbReference>
<dbReference type="Gene3D" id="3.30.420.10">
    <property type="entry name" value="Ribonuclease H-like superfamily/Ribonuclease H"/>
    <property type="match status" value="1"/>
</dbReference>
<evidence type="ECO:0000313" key="11">
    <source>
        <dbReference type="EMBL" id="RDW19625.1"/>
    </source>
</evidence>
<dbReference type="CDD" id="cd06127">
    <property type="entry name" value="DEDDh"/>
    <property type="match status" value="1"/>
</dbReference>
<keyword evidence="2 8" id="KW-0540">Nuclease</keyword>
<comment type="function">
    <text evidence="8 9">3'-5' exonuclease.</text>
</comment>
<dbReference type="InterPro" id="IPR006054">
    <property type="entry name" value="DnaQ"/>
</dbReference>
<evidence type="ECO:0000256" key="8">
    <source>
        <dbReference type="HAMAP-Rule" id="MF_02206"/>
    </source>
</evidence>
<dbReference type="Pfam" id="PF00929">
    <property type="entry name" value="RNase_T"/>
    <property type="match status" value="1"/>
</dbReference>
<comment type="caution">
    <text evidence="11">The sequence shown here is derived from an EMBL/GenBank/DDBJ whole genome shotgun (WGS) entry which is preliminary data.</text>
</comment>
<dbReference type="GO" id="GO:0006260">
    <property type="term" value="P:DNA replication"/>
    <property type="evidence" value="ECO:0007669"/>
    <property type="project" value="InterPro"/>
</dbReference>
<feature type="binding site" evidence="8">
    <location>
        <begin position="284"/>
        <end position="291"/>
    </location>
    <ligand>
        <name>ATP</name>
        <dbReference type="ChEBI" id="CHEBI:30616"/>
    </ligand>
</feature>
<dbReference type="SMART" id="SM00491">
    <property type="entry name" value="HELICc2"/>
    <property type="match status" value="1"/>
</dbReference>
<evidence type="ECO:0000259" key="10">
    <source>
        <dbReference type="PROSITE" id="PS51193"/>
    </source>
</evidence>
<keyword evidence="5 8" id="KW-0269">Exonuclease</keyword>
<evidence type="ECO:0000256" key="1">
    <source>
        <dbReference type="ARBA" id="ARBA00001966"/>
    </source>
</evidence>
<dbReference type="InterPro" id="IPR006310">
    <property type="entry name" value="DinG"/>
</dbReference>
<dbReference type="GO" id="GO:0005524">
    <property type="term" value="F:ATP binding"/>
    <property type="evidence" value="ECO:0007669"/>
    <property type="project" value="UniProtKB-UniRule"/>
</dbReference>
<dbReference type="SUPFAM" id="SSF52540">
    <property type="entry name" value="P-loop containing nucleoside triphosphate hydrolases"/>
    <property type="match status" value="2"/>
</dbReference>
<organism evidence="11 12">
    <name type="scientific">Oceanobacillus arenosus</name>
    <dbReference type="NCBI Taxonomy" id="1229153"/>
    <lineage>
        <taxon>Bacteria</taxon>
        <taxon>Bacillati</taxon>
        <taxon>Bacillota</taxon>
        <taxon>Bacilli</taxon>
        <taxon>Bacillales</taxon>
        <taxon>Bacillaceae</taxon>
        <taxon>Oceanobacillus</taxon>
    </lineage>
</organism>
<dbReference type="Gene3D" id="3.40.50.300">
    <property type="entry name" value="P-loop containing nucleotide triphosphate hydrolases"/>
    <property type="match status" value="2"/>
</dbReference>
<evidence type="ECO:0000256" key="2">
    <source>
        <dbReference type="ARBA" id="ARBA00022722"/>
    </source>
</evidence>
<dbReference type="PANTHER" id="PTHR11472:SF34">
    <property type="entry name" value="REGULATOR OF TELOMERE ELONGATION HELICASE 1"/>
    <property type="match status" value="1"/>
</dbReference>
<dbReference type="SUPFAM" id="SSF53098">
    <property type="entry name" value="Ribonuclease H-like"/>
    <property type="match status" value="1"/>
</dbReference>
<dbReference type="FunFam" id="3.30.420.10:FF:000045">
    <property type="entry name" value="3'-5' exonuclease DinG"/>
    <property type="match status" value="1"/>
</dbReference>